<evidence type="ECO:0000256" key="6">
    <source>
        <dbReference type="RuleBase" id="RU363041"/>
    </source>
</evidence>
<comment type="subcellular location">
    <subcellularLocation>
        <location evidence="6">Cell membrane</location>
        <topology evidence="6">Multi-pass membrane protein</topology>
    </subcellularLocation>
    <subcellularLocation>
        <location evidence="1">Membrane</location>
        <topology evidence="1">Multi-pass membrane protein</topology>
    </subcellularLocation>
</comment>
<feature type="transmembrane region" description="Helical" evidence="6">
    <location>
        <begin position="42"/>
        <end position="60"/>
    </location>
</feature>
<comment type="similarity">
    <text evidence="2 6">Belongs to the 4-toluene sulfonate uptake permease (TSUP) (TC 2.A.102) family.</text>
</comment>
<comment type="caution">
    <text evidence="7">The sequence shown here is derived from an EMBL/GenBank/DDBJ whole genome shotgun (WGS) entry which is preliminary data.</text>
</comment>
<evidence type="ECO:0000256" key="3">
    <source>
        <dbReference type="ARBA" id="ARBA00022692"/>
    </source>
</evidence>
<sequence length="120" mass="12836">MILFLVGFLSGIISGMGIGGGTILIPALIFFTSLSQHQAQGINLIVFIPIAIISLITHFINKNICIKLAIPIIISGLIGSILGSLLAVNLSSKALRKMFGLFLLFMGLYQIFSKIKNSST</sequence>
<reference evidence="7 8" key="1">
    <citation type="submission" date="2016-08" db="EMBL/GenBank/DDBJ databases">
        <title>Novel Firmicutes and Novel Genomes.</title>
        <authorList>
            <person name="Poppleton D.I."/>
            <person name="Gribaldo S."/>
        </authorList>
    </citation>
    <scope>NUCLEOTIDE SEQUENCE [LARGE SCALE GENOMIC DNA]</scope>
    <source>
        <strain evidence="7 8">CTT3</strain>
    </source>
</reference>
<dbReference type="PANTHER" id="PTHR43701">
    <property type="entry name" value="MEMBRANE TRANSPORTER PROTEIN MJ0441-RELATED"/>
    <property type="match status" value="1"/>
</dbReference>
<keyword evidence="3 6" id="KW-0812">Transmembrane</keyword>
<evidence type="ECO:0000256" key="2">
    <source>
        <dbReference type="ARBA" id="ARBA00009142"/>
    </source>
</evidence>
<evidence type="ECO:0000313" key="8">
    <source>
        <dbReference type="Proteomes" id="UP000284177"/>
    </source>
</evidence>
<protein>
    <recommendedName>
        <fullName evidence="6">Probable membrane transporter protein</fullName>
    </recommendedName>
</protein>
<gene>
    <name evidence="7" type="ORF">BET03_02295</name>
</gene>
<proteinExistence type="inferred from homology"/>
<dbReference type="AlphaFoldDB" id="A0A419TB50"/>
<feature type="transmembrane region" description="Helical" evidence="6">
    <location>
        <begin position="6"/>
        <end position="30"/>
    </location>
</feature>
<evidence type="ECO:0000256" key="4">
    <source>
        <dbReference type="ARBA" id="ARBA00022989"/>
    </source>
</evidence>
<feature type="transmembrane region" description="Helical" evidence="6">
    <location>
        <begin position="95"/>
        <end position="112"/>
    </location>
</feature>
<evidence type="ECO:0000256" key="5">
    <source>
        <dbReference type="ARBA" id="ARBA00023136"/>
    </source>
</evidence>
<dbReference type="InterPro" id="IPR002781">
    <property type="entry name" value="TM_pro_TauE-like"/>
</dbReference>
<dbReference type="InterPro" id="IPR051598">
    <property type="entry name" value="TSUP/Inactive_protease-like"/>
</dbReference>
<evidence type="ECO:0000313" key="7">
    <source>
        <dbReference type="EMBL" id="RKD34677.1"/>
    </source>
</evidence>
<dbReference type="GO" id="GO:0005886">
    <property type="term" value="C:plasma membrane"/>
    <property type="evidence" value="ECO:0007669"/>
    <property type="project" value="UniProtKB-SubCell"/>
</dbReference>
<keyword evidence="5 6" id="KW-0472">Membrane</keyword>
<keyword evidence="8" id="KW-1185">Reference proteome</keyword>
<evidence type="ECO:0000256" key="1">
    <source>
        <dbReference type="ARBA" id="ARBA00004141"/>
    </source>
</evidence>
<name>A0A419TB50_9FIRM</name>
<accession>A0A419TB50</accession>
<dbReference type="PANTHER" id="PTHR43701:SF2">
    <property type="entry name" value="MEMBRANE TRANSPORTER PROTEIN YJNA-RELATED"/>
    <property type="match status" value="1"/>
</dbReference>
<dbReference type="RefSeq" id="WP_120166823.1">
    <property type="nucleotide sequence ID" value="NZ_MCIB01000001.1"/>
</dbReference>
<dbReference type="EMBL" id="MCIB01000001">
    <property type="protein sequence ID" value="RKD34677.1"/>
    <property type="molecule type" value="Genomic_DNA"/>
</dbReference>
<organism evidence="7 8">
    <name type="scientific">Thermohalobacter berrensis</name>
    <dbReference type="NCBI Taxonomy" id="99594"/>
    <lineage>
        <taxon>Bacteria</taxon>
        <taxon>Bacillati</taxon>
        <taxon>Bacillota</taxon>
        <taxon>Tissierellia</taxon>
        <taxon>Tissierellales</taxon>
        <taxon>Thermohalobacteraceae</taxon>
        <taxon>Thermohalobacter</taxon>
    </lineage>
</organism>
<dbReference type="Pfam" id="PF01925">
    <property type="entry name" value="TauE"/>
    <property type="match status" value="1"/>
</dbReference>
<dbReference type="OrthoDB" id="25340at2"/>
<dbReference type="Proteomes" id="UP000284177">
    <property type="component" value="Unassembled WGS sequence"/>
</dbReference>
<keyword evidence="4 6" id="KW-1133">Transmembrane helix</keyword>
<feature type="transmembrane region" description="Helical" evidence="6">
    <location>
        <begin position="66"/>
        <end position="88"/>
    </location>
</feature>
<keyword evidence="6" id="KW-1003">Cell membrane</keyword>